<dbReference type="EMBL" id="ASRX01000055">
    <property type="protein sequence ID" value="EYF02773.1"/>
    <property type="molecule type" value="Genomic_DNA"/>
</dbReference>
<gene>
    <name evidence="3" type="ORF">CAP_6508</name>
</gene>
<evidence type="ECO:0000259" key="2">
    <source>
        <dbReference type="PROSITE" id="PS50948"/>
    </source>
</evidence>
<proteinExistence type="predicted"/>
<accession>A0A017T0L6</accession>
<dbReference type="RefSeq" id="WP_044247022.1">
    <property type="nucleotide sequence ID" value="NZ_ASRX01000055.1"/>
</dbReference>
<evidence type="ECO:0000256" key="1">
    <source>
        <dbReference type="SAM" id="SignalP"/>
    </source>
</evidence>
<dbReference type="InterPro" id="IPR003609">
    <property type="entry name" value="Pan_app"/>
</dbReference>
<evidence type="ECO:0000313" key="4">
    <source>
        <dbReference type="Proteomes" id="UP000019678"/>
    </source>
</evidence>
<keyword evidence="4" id="KW-1185">Reference proteome</keyword>
<organism evidence="3 4">
    <name type="scientific">Chondromyces apiculatus DSM 436</name>
    <dbReference type="NCBI Taxonomy" id="1192034"/>
    <lineage>
        <taxon>Bacteria</taxon>
        <taxon>Pseudomonadati</taxon>
        <taxon>Myxococcota</taxon>
        <taxon>Polyangia</taxon>
        <taxon>Polyangiales</taxon>
        <taxon>Polyangiaceae</taxon>
        <taxon>Chondromyces</taxon>
    </lineage>
</organism>
<dbReference type="AlphaFoldDB" id="A0A017T0L6"/>
<feature type="chain" id="PRO_5001496510" description="Apple domain-containing protein" evidence="1">
    <location>
        <begin position="21"/>
        <end position="91"/>
    </location>
</feature>
<dbReference type="PROSITE" id="PS51257">
    <property type="entry name" value="PROKAR_LIPOPROTEIN"/>
    <property type="match status" value="1"/>
</dbReference>
<keyword evidence="1" id="KW-0732">Signal</keyword>
<reference evidence="3 4" key="1">
    <citation type="submission" date="2013-05" db="EMBL/GenBank/DDBJ databases">
        <title>Genome assembly of Chondromyces apiculatus DSM 436.</title>
        <authorList>
            <person name="Sharma G."/>
            <person name="Khatri I."/>
            <person name="Kaur C."/>
            <person name="Mayilraj S."/>
            <person name="Subramanian S."/>
        </authorList>
    </citation>
    <scope>NUCLEOTIDE SEQUENCE [LARGE SCALE GENOMIC DNA]</scope>
    <source>
        <strain evidence="3 4">DSM 436</strain>
    </source>
</reference>
<dbReference type="STRING" id="1192034.CAP_6508"/>
<dbReference type="Proteomes" id="UP000019678">
    <property type="component" value="Unassembled WGS sequence"/>
</dbReference>
<comment type="caution">
    <text evidence="3">The sequence shown here is derived from an EMBL/GenBank/DDBJ whole genome shotgun (WGS) entry which is preliminary data.</text>
</comment>
<protein>
    <recommendedName>
        <fullName evidence="2">Apple domain-containing protein</fullName>
    </recommendedName>
</protein>
<feature type="signal peptide" evidence="1">
    <location>
        <begin position="1"/>
        <end position="20"/>
    </location>
</feature>
<name>A0A017T0L6_9BACT</name>
<feature type="domain" description="Apple" evidence="2">
    <location>
        <begin position="28"/>
        <end position="91"/>
    </location>
</feature>
<evidence type="ECO:0000313" key="3">
    <source>
        <dbReference type="EMBL" id="EYF02773.1"/>
    </source>
</evidence>
<dbReference type="PROSITE" id="PS50948">
    <property type="entry name" value="PAN"/>
    <property type="match status" value="1"/>
</dbReference>
<sequence>MNFKTALMASALMAFSSAFAMGCGGTPCDDAADYLVDECGLPEGDGGEDSDAECTAQLECASNCIMETDCSAFTDNDAEALASYAECAAEC</sequence>